<keyword evidence="1" id="KW-0732">Signal</keyword>
<dbReference type="EMBL" id="WIWF01000033">
    <property type="protein sequence ID" value="MQT74800.1"/>
    <property type="molecule type" value="Genomic_DNA"/>
</dbReference>
<protein>
    <submittedName>
        <fullName evidence="3">Conjugal transfer protein</fullName>
    </submittedName>
</protein>
<gene>
    <name evidence="2" type="ORF">GHO37_10845</name>
    <name evidence="3" type="ORF">GHO39_27860</name>
</gene>
<evidence type="ECO:0000313" key="2">
    <source>
        <dbReference type="EMBL" id="MQT74800.1"/>
    </source>
</evidence>
<dbReference type="RefSeq" id="WP_086799799.1">
    <property type="nucleotide sequence ID" value="NZ_WIWF01000033.1"/>
</dbReference>
<reference evidence="4 5" key="1">
    <citation type="submission" date="2019-10" db="EMBL/GenBank/DDBJ databases">
        <title>Evaluation of single-gene subtyping targets for Pseudomonas.</title>
        <authorList>
            <person name="Reichler S.J."/>
            <person name="Orsi R.H."/>
            <person name="Wiedmann M."/>
            <person name="Martin N.H."/>
            <person name="Murphy S.I."/>
        </authorList>
    </citation>
    <scope>NUCLEOTIDE SEQUENCE [LARGE SCALE GENOMIC DNA]</scope>
    <source>
        <strain evidence="2 4">FSL R10-2932</strain>
        <strain evidence="3 5">FSL R10-3254</strain>
    </source>
</reference>
<proteinExistence type="predicted"/>
<accession>A0A7X2C707</accession>
<evidence type="ECO:0000313" key="4">
    <source>
        <dbReference type="Proteomes" id="UP000447574"/>
    </source>
</evidence>
<evidence type="ECO:0000313" key="5">
    <source>
        <dbReference type="Proteomes" id="UP000489190"/>
    </source>
</evidence>
<feature type="chain" id="PRO_5044130563" evidence="1">
    <location>
        <begin position="19"/>
        <end position="99"/>
    </location>
</feature>
<dbReference type="Proteomes" id="UP000489190">
    <property type="component" value="Unassembled WGS sequence"/>
</dbReference>
<dbReference type="AlphaFoldDB" id="A0A7X2C707"/>
<dbReference type="EMBL" id="WIWI01000200">
    <property type="protein sequence ID" value="MQT92887.1"/>
    <property type="molecule type" value="Genomic_DNA"/>
</dbReference>
<feature type="signal peptide" evidence="1">
    <location>
        <begin position="1"/>
        <end position="18"/>
    </location>
</feature>
<evidence type="ECO:0000256" key="1">
    <source>
        <dbReference type="SAM" id="SignalP"/>
    </source>
</evidence>
<sequence>MKKVISATLITIALAAQAAPAFAKDPCETVLCMAGMLQGEGTVDGCDGPVKDFFSIVKKKHGKFKPDATQDARREFVNQCESDNGWGDKIADKYGKVRM</sequence>
<organism evidence="3 5">
    <name type="scientific">Pseudomonas helleri</name>
    <dbReference type="NCBI Taxonomy" id="1608996"/>
    <lineage>
        <taxon>Bacteria</taxon>
        <taxon>Pseudomonadati</taxon>
        <taxon>Pseudomonadota</taxon>
        <taxon>Gammaproteobacteria</taxon>
        <taxon>Pseudomonadales</taxon>
        <taxon>Pseudomonadaceae</taxon>
        <taxon>Pseudomonas</taxon>
    </lineage>
</organism>
<dbReference type="Proteomes" id="UP000447574">
    <property type="component" value="Unassembled WGS sequence"/>
</dbReference>
<dbReference type="InterPro" id="IPR009989">
    <property type="entry name" value="TrbM"/>
</dbReference>
<evidence type="ECO:0000313" key="3">
    <source>
        <dbReference type="EMBL" id="MQT92887.1"/>
    </source>
</evidence>
<comment type="caution">
    <text evidence="3">The sequence shown here is derived from an EMBL/GenBank/DDBJ whole genome shotgun (WGS) entry which is preliminary data.</text>
</comment>
<name>A0A7X2C707_9PSED</name>
<dbReference type="Pfam" id="PF07424">
    <property type="entry name" value="TrbM"/>
    <property type="match status" value="1"/>
</dbReference>